<evidence type="ECO:0000313" key="3">
    <source>
        <dbReference type="EMBL" id="CCO49229.1"/>
    </source>
</evidence>
<dbReference type="PANTHER" id="PTHR30344:SF1">
    <property type="entry name" value="6-PHOSPHOGLUCONOLACTONASE"/>
    <property type="match status" value="1"/>
</dbReference>
<dbReference type="EMBL" id="CAOF01000176">
    <property type="protein sequence ID" value="CCO49229.1"/>
    <property type="molecule type" value="Genomic_DNA"/>
</dbReference>
<comment type="similarity">
    <text evidence="1">Belongs to the cycloisomerase 2 family.</text>
</comment>
<keyword evidence="2" id="KW-0313">Glucose metabolism</keyword>
<comment type="caution">
    <text evidence="3">The sequence shown here is derived from an EMBL/GenBank/DDBJ whole genome shotgun (WGS) entry which is preliminary data.</text>
</comment>
<organism evidence="3 4">
    <name type="scientific">Vibrio nigripulchritudo SOn1</name>
    <dbReference type="NCBI Taxonomy" id="1238450"/>
    <lineage>
        <taxon>Bacteria</taxon>
        <taxon>Pseudomonadati</taxon>
        <taxon>Pseudomonadota</taxon>
        <taxon>Gammaproteobacteria</taxon>
        <taxon>Vibrionales</taxon>
        <taxon>Vibrionaceae</taxon>
        <taxon>Vibrio</taxon>
    </lineage>
</organism>
<dbReference type="Proteomes" id="UP000018211">
    <property type="component" value="Unassembled WGS sequence"/>
</dbReference>
<dbReference type="RefSeq" id="WP_022613424.1">
    <property type="nucleotide sequence ID" value="NZ_LK391965.1"/>
</dbReference>
<keyword evidence="2" id="KW-0119">Carbohydrate metabolism</keyword>
<reference evidence="3 4" key="1">
    <citation type="journal article" date="2013" name="ISME J.">
        <title>Comparative genomics of pathogenic lineages of Vibrio nigripulchritudo identifies virulence-associated traits.</title>
        <authorList>
            <person name="Goudenege D."/>
            <person name="Labreuche Y."/>
            <person name="Krin E."/>
            <person name="Ansquer D."/>
            <person name="Mangenot S."/>
            <person name="Calteau A."/>
            <person name="Medigue C."/>
            <person name="Mazel D."/>
            <person name="Polz M.F."/>
            <person name="Le Roux F."/>
        </authorList>
    </citation>
    <scope>NUCLEOTIDE SEQUENCE [LARGE SCALE GENOMIC DNA]</scope>
    <source>
        <strain evidence="3 4">SOn1</strain>
    </source>
</reference>
<gene>
    <name evidence="3" type="ORF">VIBNISOn1_800010</name>
</gene>
<evidence type="ECO:0000256" key="2">
    <source>
        <dbReference type="ARBA" id="ARBA00022526"/>
    </source>
</evidence>
<dbReference type="InterPro" id="IPR015943">
    <property type="entry name" value="WD40/YVTN_repeat-like_dom_sf"/>
</dbReference>
<evidence type="ECO:0000256" key="1">
    <source>
        <dbReference type="ARBA" id="ARBA00005564"/>
    </source>
</evidence>
<dbReference type="GO" id="GO:0017057">
    <property type="term" value="F:6-phosphogluconolactonase activity"/>
    <property type="evidence" value="ECO:0007669"/>
    <property type="project" value="TreeGrafter"/>
</dbReference>
<evidence type="ECO:0000313" key="4">
    <source>
        <dbReference type="Proteomes" id="UP000018211"/>
    </source>
</evidence>
<name>A0AAV2VWV3_9VIBR</name>
<proteinExistence type="inferred from homology"/>
<dbReference type="Pfam" id="PF10282">
    <property type="entry name" value="Lactonase"/>
    <property type="match status" value="1"/>
</dbReference>
<dbReference type="PANTHER" id="PTHR30344">
    <property type="entry name" value="6-PHOSPHOGLUCONOLACTONASE-RELATED"/>
    <property type="match status" value="1"/>
</dbReference>
<dbReference type="InterPro" id="IPR019405">
    <property type="entry name" value="Lactonase_7-beta_prop"/>
</dbReference>
<dbReference type="AlphaFoldDB" id="A0AAV2VWV3"/>
<protein>
    <submittedName>
        <fullName evidence="3">Enzyme</fullName>
    </submittedName>
</protein>
<dbReference type="SUPFAM" id="SSF75011">
    <property type="entry name" value="3-carboxy-cis,cis-mucoante lactonizing enzyme"/>
    <property type="match status" value="1"/>
</dbReference>
<dbReference type="GO" id="GO:0006006">
    <property type="term" value="P:glucose metabolic process"/>
    <property type="evidence" value="ECO:0007669"/>
    <property type="project" value="UniProtKB-KW"/>
</dbReference>
<dbReference type="InterPro" id="IPR050282">
    <property type="entry name" value="Cycloisomerase_2"/>
</dbReference>
<dbReference type="Gene3D" id="2.130.10.10">
    <property type="entry name" value="YVTN repeat-like/Quinoprotein amine dehydrogenase"/>
    <property type="match status" value="1"/>
</dbReference>
<accession>A0AAV2VWV3</accession>
<sequence>MELYIGSYSSHLEGVITDGKGIYKVSFDPETGQFGQAHLHLKCDNPTALAISSDGKNLYTVREVFQHKNPAMIHLHSDETHTVWNVQGELPCHIALHENPNFITTAQYWTGEVSLFQFNEQGGAQLIRHLEHQGTGPNTNRQEGPHAHYSAFTNGGYHLHSTDLGADKIWSYELDDSGKILNSASCDIPYGCGPRHMVISPDERFAYVCCELDESLLVLTREDLGWRFHSQIQAFDCDKETEGSVSAIRLSPNGRHLYVSGRRQSRIAHFTIDAQTQLPNRAGDFATGGECPRDFTLTQDGQWMLIGNQYTNQVVSMRLNQETGKPEKISGKLDVGTPVAIIEIPNAN</sequence>